<keyword evidence="3" id="KW-1185">Reference proteome</keyword>
<name>A0A9W8VF91_9HYPO</name>
<feature type="compositionally biased region" description="Polar residues" evidence="1">
    <location>
        <begin position="26"/>
        <end position="40"/>
    </location>
</feature>
<organism evidence="2 3">
    <name type="scientific">Fusarium torreyae</name>
    <dbReference type="NCBI Taxonomy" id="1237075"/>
    <lineage>
        <taxon>Eukaryota</taxon>
        <taxon>Fungi</taxon>
        <taxon>Dikarya</taxon>
        <taxon>Ascomycota</taxon>
        <taxon>Pezizomycotina</taxon>
        <taxon>Sordariomycetes</taxon>
        <taxon>Hypocreomycetidae</taxon>
        <taxon>Hypocreales</taxon>
        <taxon>Nectriaceae</taxon>
        <taxon>Fusarium</taxon>
    </lineage>
</organism>
<dbReference type="AlphaFoldDB" id="A0A9W8VF91"/>
<sequence length="272" mass="31539">MNNIPRAFDGIAETEDDYSITDRGSLFNSTLGSQPAQRPFNSAPYPPRAPNGRRNIVVQLYDLEPRAGRFGQAGERFSVDRETLFALLPRTRYAVRRGTLMLDSFFLPEDMDPHPPQMIHRALHFVFHHFQEYTRIGVLDMFGAAAQEIEDDPVRDRAVRRWAAMMHALCVVLDNERGLGCSEDLLYGILAFFESFVRDVHDLLGWNETMILFEAFAGIFRTERRTLVLQIRRIWNRFDPEVQEQLLRDMRRALPAEGIDGMAHRMYRTLGY</sequence>
<comment type="caution">
    <text evidence="2">The sequence shown here is derived from an EMBL/GenBank/DDBJ whole genome shotgun (WGS) entry which is preliminary data.</text>
</comment>
<reference evidence="2" key="1">
    <citation type="submission" date="2022-09" db="EMBL/GenBank/DDBJ databases">
        <title>Fusarium specimens isolated from Avocado Roots.</title>
        <authorList>
            <person name="Stajich J."/>
            <person name="Roper C."/>
            <person name="Heimlech-Rivalta G."/>
        </authorList>
    </citation>
    <scope>NUCLEOTIDE SEQUENCE</scope>
    <source>
        <strain evidence="2">CF00136</strain>
    </source>
</reference>
<accession>A0A9W8VF91</accession>
<protein>
    <submittedName>
        <fullName evidence="2">Uncharacterized protein</fullName>
    </submittedName>
</protein>
<dbReference type="OrthoDB" id="4637685at2759"/>
<dbReference type="EMBL" id="JAOQAZ010000017">
    <property type="protein sequence ID" value="KAJ4257548.1"/>
    <property type="molecule type" value="Genomic_DNA"/>
</dbReference>
<dbReference type="Proteomes" id="UP001152049">
    <property type="component" value="Unassembled WGS sequence"/>
</dbReference>
<gene>
    <name evidence="2" type="ORF">NW762_008672</name>
</gene>
<evidence type="ECO:0000313" key="2">
    <source>
        <dbReference type="EMBL" id="KAJ4257548.1"/>
    </source>
</evidence>
<proteinExistence type="predicted"/>
<evidence type="ECO:0000313" key="3">
    <source>
        <dbReference type="Proteomes" id="UP001152049"/>
    </source>
</evidence>
<evidence type="ECO:0000256" key="1">
    <source>
        <dbReference type="SAM" id="MobiDB-lite"/>
    </source>
</evidence>
<feature type="region of interest" description="Disordered" evidence="1">
    <location>
        <begin position="24"/>
        <end position="50"/>
    </location>
</feature>